<name>A0ABQ5N801_9CLOT</name>
<dbReference type="InterPro" id="IPR036365">
    <property type="entry name" value="PGBD-like_sf"/>
</dbReference>
<dbReference type="InterPro" id="IPR036366">
    <property type="entry name" value="PGBDSf"/>
</dbReference>
<evidence type="ECO:0000256" key="4">
    <source>
        <dbReference type="ARBA" id="ARBA00022679"/>
    </source>
</evidence>
<evidence type="ECO:0000256" key="5">
    <source>
        <dbReference type="ARBA" id="ARBA00022801"/>
    </source>
</evidence>
<evidence type="ECO:0000256" key="3">
    <source>
        <dbReference type="ARBA" id="ARBA00022676"/>
    </source>
</evidence>
<dbReference type="PROSITE" id="PS52029">
    <property type="entry name" value="LD_TPASE"/>
    <property type="match status" value="1"/>
</dbReference>
<evidence type="ECO:0000259" key="10">
    <source>
        <dbReference type="PROSITE" id="PS52029"/>
    </source>
</evidence>
<dbReference type="InterPro" id="IPR005490">
    <property type="entry name" value="LD_TPept_cat_dom"/>
</dbReference>
<dbReference type="Pfam" id="PF01471">
    <property type="entry name" value="PG_binding_1"/>
    <property type="match status" value="1"/>
</dbReference>
<dbReference type="EMBL" id="BRXR01000001">
    <property type="protein sequence ID" value="GLC31349.1"/>
    <property type="molecule type" value="Genomic_DNA"/>
</dbReference>
<evidence type="ECO:0000256" key="7">
    <source>
        <dbReference type="ARBA" id="ARBA00022984"/>
    </source>
</evidence>
<keyword evidence="7 9" id="KW-0573">Peptidoglycan synthesis</keyword>
<evidence type="ECO:0000313" key="11">
    <source>
        <dbReference type="EMBL" id="GLC31349.1"/>
    </source>
</evidence>
<organism evidence="11 12">
    <name type="scientific">Clostridium omnivorum</name>
    <dbReference type="NCBI Taxonomy" id="1604902"/>
    <lineage>
        <taxon>Bacteria</taxon>
        <taxon>Bacillati</taxon>
        <taxon>Bacillota</taxon>
        <taxon>Clostridia</taxon>
        <taxon>Eubacteriales</taxon>
        <taxon>Clostridiaceae</taxon>
        <taxon>Clostridium</taxon>
    </lineage>
</organism>
<protein>
    <recommendedName>
        <fullName evidence="10">L,D-TPase catalytic domain-containing protein</fullName>
    </recommendedName>
</protein>
<dbReference type="InterPro" id="IPR050979">
    <property type="entry name" value="LD-transpeptidase"/>
</dbReference>
<evidence type="ECO:0000256" key="1">
    <source>
        <dbReference type="ARBA" id="ARBA00004752"/>
    </source>
</evidence>
<dbReference type="Proteomes" id="UP001208567">
    <property type="component" value="Unassembled WGS sequence"/>
</dbReference>
<dbReference type="InterPro" id="IPR038063">
    <property type="entry name" value="Transpep_catalytic_dom"/>
</dbReference>
<dbReference type="Gene3D" id="2.40.440.10">
    <property type="entry name" value="L,D-transpeptidase catalytic domain-like"/>
    <property type="match status" value="1"/>
</dbReference>
<accession>A0ABQ5N801</accession>
<keyword evidence="5" id="KW-0378">Hydrolase</keyword>
<keyword evidence="12" id="KW-1185">Reference proteome</keyword>
<keyword evidence="6 9" id="KW-0133">Cell shape</keyword>
<dbReference type="PANTHER" id="PTHR30582:SF24">
    <property type="entry name" value="L,D-TRANSPEPTIDASE ERFK_SRFK-RELATED"/>
    <property type="match status" value="1"/>
</dbReference>
<evidence type="ECO:0000256" key="6">
    <source>
        <dbReference type="ARBA" id="ARBA00022960"/>
    </source>
</evidence>
<keyword evidence="4" id="KW-0808">Transferase</keyword>
<dbReference type="Pfam" id="PF03734">
    <property type="entry name" value="YkuD"/>
    <property type="match status" value="1"/>
</dbReference>
<reference evidence="11 12" key="1">
    <citation type="journal article" date="2024" name="Int. J. Syst. Evol. Microbiol.">
        <title>Clostridium omnivorum sp. nov., isolated from anoxic soil under the treatment of reductive soil disinfestation.</title>
        <authorList>
            <person name="Ueki A."/>
            <person name="Tonouchi A."/>
            <person name="Kaku N."/>
            <person name="Honma S."/>
            <person name="Ueki K."/>
        </authorList>
    </citation>
    <scope>NUCLEOTIDE SEQUENCE [LARGE SCALE GENOMIC DNA]</scope>
    <source>
        <strain evidence="11 12">E14</strain>
    </source>
</reference>
<evidence type="ECO:0000256" key="2">
    <source>
        <dbReference type="ARBA" id="ARBA00005992"/>
    </source>
</evidence>
<comment type="caution">
    <text evidence="11">The sequence shown here is derived from an EMBL/GenBank/DDBJ whole genome shotgun (WGS) entry which is preliminary data.</text>
</comment>
<dbReference type="PANTHER" id="PTHR30582">
    <property type="entry name" value="L,D-TRANSPEPTIDASE"/>
    <property type="match status" value="1"/>
</dbReference>
<dbReference type="CDD" id="cd16913">
    <property type="entry name" value="YkuD_like"/>
    <property type="match status" value="1"/>
</dbReference>
<comment type="pathway">
    <text evidence="1 9">Cell wall biogenesis; peptidoglycan biosynthesis.</text>
</comment>
<feature type="domain" description="L,D-TPase catalytic" evidence="10">
    <location>
        <begin position="38"/>
        <end position="148"/>
    </location>
</feature>
<dbReference type="InterPro" id="IPR002477">
    <property type="entry name" value="Peptidoglycan-bd-like"/>
</dbReference>
<evidence type="ECO:0000256" key="8">
    <source>
        <dbReference type="ARBA" id="ARBA00023316"/>
    </source>
</evidence>
<keyword evidence="8 9" id="KW-0961">Cell wall biogenesis/degradation</keyword>
<feature type="active site" description="Nucleophile" evidence="9">
    <location>
        <position position="124"/>
    </location>
</feature>
<gene>
    <name evidence="11" type="ORF">bsdE14_27590</name>
</gene>
<dbReference type="SUPFAM" id="SSF141523">
    <property type="entry name" value="L,D-transpeptidase catalytic domain-like"/>
    <property type="match status" value="1"/>
</dbReference>
<keyword evidence="3" id="KW-0328">Glycosyltransferase</keyword>
<dbReference type="SUPFAM" id="SSF47090">
    <property type="entry name" value="PGBD-like"/>
    <property type="match status" value="1"/>
</dbReference>
<comment type="similarity">
    <text evidence="2">Belongs to the YkuD family.</text>
</comment>
<feature type="active site" description="Proton donor/acceptor" evidence="9">
    <location>
        <position position="108"/>
    </location>
</feature>
<evidence type="ECO:0000313" key="12">
    <source>
        <dbReference type="Proteomes" id="UP001208567"/>
    </source>
</evidence>
<proteinExistence type="inferred from homology"/>
<dbReference type="Gene3D" id="1.10.101.10">
    <property type="entry name" value="PGBD-like superfamily/PGBD"/>
    <property type="match status" value="1"/>
</dbReference>
<sequence length="229" mass="25791">MKKFQKTILILLLYTLLFFIIPINVKASNYNYNAANKYEIVIEIGEKRLFLVDKNTKQVIKSYSIACGKVDTPSPLGTWTIISKAEWSGGFGTRWLGLNVPWGLYGIHGTNRPGSISSAASHGCIRMFNNDIEDLYKYVNVGTIVVIQCELYGAYNGGYRYLKPGDRGADVLEVQRLLKAKGYYSGSIDGVYGDGMKAGIIQFREENNLETSHDIDYKFYKKIGMDLFD</sequence>
<evidence type="ECO:0000256" key="9">
    <source>
        <dbReference type="PROSITE-ProRule" id="PRU01373"/>
    </source>
</evidence>